<dbReference type="PANTHER" id="PTHR13285:SF23">
    <property type="entry name" value="TEICHOIC ACID D-ALANYLTRANSFERASE"/>
    <property type="match status" value="1"/>
</dbReference>
<dbReference type="Pfam" id="PF03062">
    <property type="entry name" value="MBOAT"/>
    <property type="match status" value="1"/>
</dbReference>
<dbReference type="AlphaFoldDB" id="A0A109W4S5"/>
<dbReference type="PANTHER" id="PTHR13285">
    <property type="entry name" value="ACYLTRANSFERASE"/>
    <property type="match status" value="1"/>
</dbReference>
<evidence type="ECO:0000256" key="2">
    <source>
        <dbReference type="ARBA" id="ARBA00010323"/>
    </source>
</evidence>
<comment type="similarity">
    <text evidence="2 9">Belongs to the membrane-bound acyltransferase family.</text>
</comment>
<dbReference type="RefSeq" id="WP_062253700.1">
    <property type="nucleotide sequence ID" value="NZ_CP014229.1"/>
</dbReference>
<gene>
    <name evidence="11" type="ORF">AXF13_12470</name>
</gene>
<comment type="subcellular location">
    <subcellularLocation>
        <location evidence="1">Cell membrane</location>
        <topology evidence="1">Multi-pass membrane protein</topology>
    </subcellularLocation>
</comment>
<evidence type="ECO:0000256" key="7">
    <source>
        <dbReference type="ARBA" id="ARBA00023136"/>
    </source>
</evidence>
<keyword evidence="7 9" id="KW-0472">Membrane</keyword>
<dbReference type="STRING" id="44742.AXF13_12470"/>
<keyword evidence="5 10" id="KW-0812">Transmembrane</keyword>
<dbReference type="GO" id="GO:0005886">
    <property type="term" value="C:plasma membrane"/>
    <property type="evidence" value="ECO:0007669"/>
    <property type="project" value="UniProtKB-SubCell"/>
</dbReference>
<dbReference type="GO" id="GO:0042121">
    <property type="term" value="P:alginic acid biosynthetic process"/>
    <property type="evidence" value="ECO:0007669"/>
    <property type="project" value="InterPro"/>
</dbReference>
<evidence type="ECO:0000313" key="12">
    <source>
        <dbReference type="Proteomes" id="UP000069241"/>
    </source>
</evidence>
<feature type="transmembrane region" description="Helical" evidence="10">
    <location>
        <begin position="428"/>
        <end position="447"/>
    </location>
</feature>
<evidence type="ECO:0000256" key="3">
    <source>
        <dbReference type="ARBA" id="ARBA00022475"/>
    </source>
</evidence>
<feature type="transmembrane region" description="Helical" evidence="10">
    <location>
        <begin position="397"/>
        <end position="416"/>
    </location>
</feature>
<dbReference type="InterPro" id="IPR051085">
    <property type="entry name" value="MB_O-acyltransferase"/>
</dbReference>
<keyword evidence="4 9" id="KW-0808">Transferase</keyword>
<reference evidence="12" key="1">
    <citation type="submission" date="2016-02" db="EMBL/GenBank/DDBJ databases">
        <authorList>
            <person name="Holder M.E."/>
            <person name="Ajami N.J."/>
            <person name="Petrosino J.F."/>
        </authorList>
    </citation>
    <scope>NUCLEOTIDE SEQUENCE [LARGE SCALE GENOMIC DNA]</scope>
    <source>
        <strain evidence="12">CCUG 45958</strain>
    </source>
</reference>
<feature type="transmembrane region" description="Helical" evidence="10">
    <location>
        <begin position="126"/>
        <end position="145"/>
    </location>
</feature>
<evidence type="ECO:0000256" key="4">
    <source>
        <dbReference type="ARBA" id="ARBA00022679"/>
    </source>
</evidence>
<evidence type="ECO:0000313" key="11">
    <source>
        <dbReference type="EMBL" id="AMD90871.1"/>
    </source>
</evidence>
<accession>A0A109W4S5</accession>
<feature type="transmembrane region" description="Helical" evidence="10">
    <location>
        <begin position="371"/>
        <end position="390"/>
    </location>
</feature>
<organism evidence="11 12">
    <name type="scientific">Desulfovibrio fairfieldensis</name>
    <dbReference type="NCBI Taxonomy" id="44742"/>
    <lineage>
        <taxon>Bacteria</taxon>
        <taxon>Pseudomonadati</taxon>
        <taxon>Thermodesulfobacteriota</taxon>
        <taxon>Desulfovibrionia</taxon>
        <taxon>Desulfovibrionales</taxon>
        <taxon>Desulfovibrionaceae</taxon>
        <taxon>Desulfovibrio</taxon>
    </lineage>
</organism>
<dbReference type="EMBL" id="CP014229">
    <property type="protein sequence ID" value="AMD90871.1"/>
    <property type="molecule type" value="Genomic_DNA"/>
</dbReference>
<evidence type="ECO:0000256" key="8">
    <source>
        <dbReference type="ARBA" id="ARBA00023315"/>
    </source>
</evidence>
<dbReference type="Proteomes" id="UP000069241">
    <property type="component" value="Chromosome"/>
</dbReference>
<protein>
    <submittedName>
        <fullName evidence="11">Acyltransferase</fullName>
    </submittedName>
</protein>
<dbReference type="InterPro" id="IPR028362">
    <property type="entry name" value="AlgI"/>
</dbReference>
<keyword evidence="6 10" id="KW-1133">Transmembrane helix</keyword>
<feature type="transmembrane region" description="Helical" evidence="10">
    <location>
        <begin position="33"/>
        <end position="64"/>
    </location>
</feature>
<evidence type="ECO:0000256" key="5">
    <source>
        <dbReference type="ARBA" id="ARBA00022692"/>
    </source>
</evidence>
<evidence type="ECO:0000256" key="9">
    <source>
        <dbReference type="PIRNR" id="PIRNR016636"/>
    </source>
</evidence>
<keyword evidence="8 9" id="KW-0012">Acyltransferase</keyword>
<dbReference type="PIRSF" id="PIRSF500217">
    <property type="entry name" value="AlgI"/>
    <property type="match status" value="1"/>
</dbReference>
<evidence type="ECO:0000256" key="6">
    <source>
        <dbReference type="ARBA" id="ARBA00022989"/>
    </source>
</evidence>
<dbReference type="InterPro" id="IPR024194">
    <property type="entry name" value="Ac/AlaTfrase_AlgI/DltB"/>
</dbReference>
<dbReference type="GO" id="GO:0016746">
    <property type="term" value="F:acyltransferase activity"/>
    <property type="evidence" value="ECO:0007669"/>
    <property type="project" value="UniProtKB-KW"/>
</dbReference>
<feature type="transmembrane region" description="Helical" evidence="10">
    <location>
        <begin position="468"/>
        <end position="487"/>
    </location>
</feature>
<dbReference type="KEGG" id="dfi:AXF13_12470"/>
<evidence type="ECO:0000256" key="1">
    <source>
        <dbReference type="ARBA" id="ARBA00004651"/>
    </source>
</evidence>
<name>A0A109W4S5_9BACT</name>
<keyword evidence="3 9" id="KW-1003">Cell membrane</keyword>
<feature type="transmembrane region" description="Helical" evidence="10">
    <location>
        <begin position="319"/>
        <end position="342"/>
    </location>
</feature>
<dbReference type="PIRSF" id="PIRSF016636">
    <property type="entry name" value="AlgI_DltB"/>
    <property type="match status" value="1"/>
</dbReference>
<sequence length="497" mass="55751">MLFNSYPFLFCFLPLLLLAWRLAGGFGSARLALVLLFFSAVFYGFWGTGFLLLLAVMVGMNYAFGLALAAPENLKKRPLSLSRKGLLALALTLNLLPLLWFKYSWFLAQNLALLFHTEWNFQPPGLPLGISFYTFIQIAWLVSVYRRQIAPRGLARHALFSSCFPYVISGPIVRYEQVGPQFDALADPGAEGLARGFSLFSIGLAKKILLADSIALYADAVFNAAEKAFPLSGAEAWLGSFCYTFQLYFDFSGYTDMALGLGLMLGLRLPENFNSPYKSTGIVDFWRRWHITLSAWLRDFLYIPLGGNRAGRLKQYRNLFLTMLIGGAWHGAGWTFMIWGALHGLMLSVNHFFRAQIKGSRLEAILASAPLRLLSIAFTFLCINFCWVVFRALSLDGALRVYTAMFTGPFSLQPGPTGGLLPNHYFQGWQPFALLILCAVLVWAFPNSREILQGRRDGSRPRLAWRPSRLWASGLALLAFAALILVSRQSTFLYFQF</sequence>
<dbReference type="InterPro" id="IPR004299">
    <property type="entry name" value="MBOAT_fam"/>
</dbReference>
<proteinExistence type="inferred from homology"/>
<evidence type="ECO:0000256" key="10">
    <source>
        <dbReference type="SAM" id="Phobius"/>
    </source>
</evidence>
<feature type="transmembrane region" description="Helical" evidence="10">
    <location>
        <begin position="85"/>
        <end position="106"/>
    </location>
</feature>
<keyword evidence="12" id="KW-1185">Reference proteome</keyword>